<gene>
    <name evidence="1" type="ORF">SAMN05216389_11839</name>
</gene>
<name>A0A1I0G2X2_9BACI</name>
<accession>A0A1I0G2X2</accession>
<dbReference type="Proteomes" id="UP000198618">
    <property type="component" value="Unassembled WGS sequence"/>
</dbReference>
<sequence length="43" mass="5021">MNISIVRASSEHTKEISKICSIGWRQTVQGIYSEEYQNKNVEY</sequence>
<dbReference type="STRING" id="930131.SAMN05216389_11839"/>
<dbReference type="AlphaFoldDB" id="A0A1I0G2X2"/>
<keyword evidence="2" id="KW-1185">Reference proteome</keyword>
<dbReference type="EMBL" id="FOHE01000018">
    <property type="protein sequence ID" value="SET64236.1"/>
    <property type="molecule type" value="Genomic_DNA"/>
</dbReference>
<evidence type="ECO:0000313" key="2">
    <source>
        <dbReference type="Proteomes" id="UP000198618"/>
    </source>
</evidence>
<evidence type="ECO:0000313" key="1">
    <source>
        <dbReference type="EMBL" id="SET64236.1"/>
    </source>
</evidence>
<proteinExistence type="predicted"/>
<organism evidence="1 2">
    <name type="scientific">Oceanobacillus limi</name>
    <dbReference type="NCBI Taxonomy" id="930131"/>
    <lineage>
        <taxon>Bacteria</taxon>
        <taxon>Bacillati</taxon>
        <taxon>Bacillota</taxon>
        <taxon>Bacilli</taxon>
        <taxon>Bacillales</taxon>
        <taxon>Bacillaceae</taxon>
        <taxon>Oceanobacillus</taxon>
    </lineage>
</organism>
<protein>
    <submittedName>
        <fullName evidence="1">Uncharacterized protein</fullName>
    </submittedName>
</protein>
<reference evidence="1 2" key="1">
    <citation type="submission" date="2016-10" db="EMBL/GenBank/DDBJ databases">
        <authorList>
            <person name="de Groot N.N."/>
        </authorList>
    </citation>
    <scope>NUCLEOTIDE SEQUENCE [LARGE SCALE GENOMIC DNA]</scope>
    <source>
        <strain evidence="1 2">IBRC-M 10780</strain>
    </source>
</reference>